<reference evidence="1 2" key="1">
    <citation type="submission" date="2022-12" db="EMBL/GenBank/DDBJ databases">
        <title>Chitinophagaceae gen. sp. nov., a new member of the family Chitinophagaceae, isolated from soil in a chemical factory.</title>
        <authorList>
            <person name="Ke Z."/>
        </authorList>
    </citation>
    <scope>NUCLEOTIDE SEQUENCE [LARGE SCALE GENOMIC DNA]</scope>
    <source>
        <strain evidence="1 2">LY-5</strain>
    </source>
</reference>
<proteinExistence type="predicted"/>
<dbReference type="RefSeq" id="WP_407032555.1">
    <property type="nucleotide sequence ID" value="NZ_JAQGEF010000025.1"/>
</dbReference>
<evidence type="ECO:0008006" key="3">
    <source>
        <dbReference type="Google" id="ProtNLM"/>
    </source>
</evidence>
<dbReference type="EMBL" id="JAQGEF010000025">
    <property type="protein sequence ID" value="MDA3616225.1"/>
    <property type="molecule type" value="Genomic_DNA"/>
</dbReference>
<protein>
    <recommendedName>
        <fullName evidence="3">6-phosphogluconate dehydrogenase</fullName>
    </recommendedName>
</protein>
<sequence>MKKFGCIGGIVLLLLLVGFVWFKFYFPFGDDSVKDGYLNKIERKGYIFKTWEGTIIQTGIKSVSPGAVQSNTFEFSVQNDAIARELQRNSGKYFVLHYKEYKGALPWRGHSKYIVDSIISIRDLGGEARPNY</sequence>
<evidence type="ECO:0000313" key="1">
    <source>
        <dbReference type="EMBL" id="MDA3616225.1"/>
    </source>
</evidence>
<organism evidence="1 2">
    <name type="scientific">Polluticaenibacter yanchengensis</name>
    <dbReference type="NCBI Taxonomy" id="3014562"/>
    <lineage>
        <taxon>Bacteria</taxon>
        <taxon>Pseudomonadati</taxon>
        <taxon>Bacteroidota</taxon>
        <taxon>Chitinophagia</taxon>
        <taxon>Chitinophagales</taxon>
        <taxon>Chitinophagaceae</taxon>
        <taxon>Polluticaenibacter</taxon>
    </lineage>
</organism>
<evidence type="ECO:0000313" key="2">
    <source>
        <dbReference type="Proteomes" id="UP001210231"/>
    </source>
</evidence>
<name>A0ABT4UN38_9BACT</name>
<accession>A0ABT4UN38</accession>
<dbReference type="Proteomes" id="UP001210231">
    <property type="component" value="Unassembled WGS sequence"/>
</dbReference>
<gene>
    <name evidence="1" type="ORF">O3P16_15520</name>
</gene>
<comment type="caution">
    <text evidence="1">The sequence shown here is derived from an EMBL/GenBank/DDBJ whole genome shotgun (WGS) entry which is preliminary data.</text>
</comment>
<keyword evidence="2" id="KW-1185">Reference proteome</keyword>